<gene>
    <name evidence="2" type="ORF">CITCOLO1_LOCUS12085</name>
</gene>
<dbReference type="EMBL" id="OZ021738">
    <property type="protein sequence ID" value="CAK9320045.1"/>
    <property type="molecule type" value="Genomic_DNA"/>
</dbReference>
<dbReference type="Proteomes" id="UP001642487">
    <property type="component" value="Chromosome 4"/>
</dbReference>
<dbReference type="PANTHER" id="PTHR15827:SF2">
    <property type="entry name" value="CYCLIN-DEPENDENT KINASE 2-INTERACTING PROTEIN"/>
    <property type="match status" value="1"/>
</dbReference>
<keyword evidence="1" id="KW-0732">Signal</keyword>
<protein>
    <submittedName>
        <fullName evidence="2">Uncharacterized protein</fullName>
    </submittedName>
</protein>
<feature type="signal peptide" evidence="1">
    <location>
        <begin position="1"/>
        <end position="17"/>
    </location>
</feature>
<name>A0ABP0YMH1_9ROSI</name>
<accession>A0ABP0YMH1</accession>
<keyword evidence="3" id="KW-1185">Reference proteome</keyword>
<feature type="chain" id="PRO_5046452654" evidence="1">
    <location>
        <begin position="18"/>
        <end position="322"/>
    </location>
</feature>
<proteinExistence type="predicted"/>
<evidence type="ECO:0000313" key="2">
    <source>
        <dbReference type="EMBL" id="CAK9320045.1"/>
    </source>
</evidence>
<evidence type="ECO:0000313" key="3">
    <source>
        <dbReference type="Proteomes" id="UP001642487"/>
    </source>
</evidence>
<sequence length="322" mass="36084">MVLLGIVVPFVAPVVNPQDLPVHYSSFIAIVFGAVGTITTPGSSPLLPSITRLWRPSAQRNIRNQWSKLSLLKQQWASSSSSGRSHATSIVNAYLSEKYIPSMELGSLSDMIDIRNKVCLKLSKQQKLYRSKLLSSYKEMVDIVVQMVNASRLMKCYFKRSSSSTLVQFSNSSEDNNNDDVGDGGGISVFTLLTIPCFEKLAEELVHMFELELNLKRWLLMELFSLGSESSPKSLVWSEELYSGEFDNLCLCNLWSEETNELLHPSLKGHESNTPIVSSNQHPNAEVLQVYLVAWLAEVNIHTKRVDEIFELVSEEIHVGLS</sequence>
<evidence type="ECO:0000256" key="1">
    <source>
        <dbReference type="SAM" id="SignalP"/>
    </source>
</evidence>
<dbReference type="PANTHER" id="PTHR15827">
    <property type="entry name" value="CYCLIN-DEPENDENT KINASE 2-INTERACTING PROTEIN"/>
    <property type="match status" value="1"/>
</dbReference>
<reference evidence="2 3" key="1">
    <citation type="submission" date="2024-03" db="EMBL/GenBank/DDBJ databases">
        <authorList>
            <person name="Gkanogiannis A."/>
            <person name="Becerra Lopez-Lavalle L."/>
        </authorList>
    </citation>
    <scope>NUCLEOTIDE SEQUENCE [LARGE SCALE GENOMIC DNA]</scope>
</reference>
<organism evidence="2 3">
    <name type="scientific">Citrullus colocynthis</name>
    <name type="common">colocynth</name>
    <dbReference type="NCBI Taxonomy" id="252529"/>
    <lineage>
        <taxon>Eukaryota</taxon>
        <taxon>Viridiplantae</taxon>
        <taxon>Streptophyta</taxon>
        <taxon>Embryophyta</taxon>
        <taxon>Tracheophyta</taxon>
        <taxon>Spermatophyta</taxon>
        <taxon>Magnoliopsida</taxon>
        <taxon>eudicotyledons</taxon>
        <taxon>Gunneridae</taxon>
        <taxon>Pentapetalae</taxon>
        <taxon>rosids</taxon>
        <taxon>fabids</taxon>
        <taxon>Cucurbitales</taxon>
        <taxon>Cucurbitaceae</taxon>
        <taxon>Benincaseae</taxon>
        <taxon>Citrullus</taxon>
    </lineage>
</organism>